<dbReference type="Proteomes" id="UP000399805">
    <property type="component" value="Unassembled WGS sequence"/>
</dbReference>
<keyword evidence="2" id="KW-1185">Reference proteome</keyword>
<dbReference type="RefSeq" id="WP_155543210.1">
    <property type="nucleotide sequence ID" value="NZ_CABVGP010000001.1"/>
</dbReference>
<sequence length="97" mass="10570">MNGRNEEGARTVAELARMPAWTVTGSRGRWNTAERVLALGGRRWVVGLTPTAGGATALMLWCDDDVVAHRRGPEGALCETALRWVTNLLAGRPWDGR</sequence>
<dbReference type="EMBL" id="CABVGP010000001">
    <property type="protein sequence ID" value="VVJ18150.1"/>
    <property type="molecule type" value="Genomic_DNA"/>
</dbReference>
<organism evidence="1 2">
    <name type="scientific">Amycolatopsis camponoti</name>
    <dbReference type="NCBI Taxonomy" id="2606593"/>
    <lineage>
        <taxon>Bacteria</taxon>
        <taxon>Bacillati</taxon>
        <taxon>Actinomycetota</taxon>
        <taxon>Actinomycetes</taxon>
        <taxon>Pseudonocardiales</taxon>
        <taxon>Pseudonocardiaceae</taxon>
        <taxon>Amycolatopsis</taxon>
    </lineage>
</organism>
<proteinExistence type="predicted"/>
<accession>A0A6I8LM76</accession>
<dbReference type="AlphaFoldDB" id="A0A6I8LM76"/>
<evidence type="ECO:0000313" key="2">
    <source>
        <dbReference type="Proteomes" id="UP000399805"/>
    </source>
</evidence>
<reference evidence="1 2" key="1">
    <citation type="submission" date="2019-09" db="EMBL/GenBank/DDBJ databases">
        <authorList>
            <person name="Leyn A S."/>
        </authorList>
    </citation>
    <scope>NUCLEOTIDE SEQUENCE [LARGE SCALE GENOMIC DNA]</scope>
    <source>
        <strain evidence="1">AA231_1</strain>
    </source>
</reference>
<evidence type="ECO:0000313" key="1">
    <source>
        <dbReference type="EMBL" id="VVJ18150.1"/>
    </source>
</evidence>
<protein>
    <submittedName>
        <fullName evidence="1">Uncharacterized protein</fullName>
    </submittedName>
</protein>
<gene>
    <name evidence="1" type="ORF">AA23TX_03171</name>
</gene>
<name>A0A6I8LM76_9PSEU</name>